<evidence type="ECO:0000256" key="1">
    <source>
        <dbReference type="SAM" id="MobiDB-lite"/>
    </source>
</evidence>
<evidence type="ECO:0008006" key="6">
    <source>
        <dbReference type="Google" id="ProtNLM"/>
    </source>
</evidence>
<dbReference type="EMBL" id="BAABFB010000007">
    <property type="protein sequence ID" value="GAA4471376.1"/>
    <property type="molecule type" value="Genomic_DNA"/>
</dbReference>
<feature type="transmembrane region" description="Helical" evidence="2">
    <location>
        <begin position="56"/>
        <end position="82"/>
    </location>
</feature>
<keyword evidence="2" id="KW-0812">Transmembrane</keyword>
<feature type="compositionally biased region" description="Low complexity" evidence="1">
    <location>
        <begin position="27"/>
        <end position="41"/>
    </location>
</feature>
<feature type="signal peptide" evidence="3">
    <location>
        <begin position="1"/>
        <end position="32"/>
    </location>
</feature>
<keyword evidence="5" id="KW-1185">Reference proteome</keyword>
<keyword evidence="2" id="KW-1133">Transmembrane helix</keyword>
<evidence type="ECO:0000313" key="5">
    <source>
        <dbReference type="Proteomes" id="UP001501183"/>
    </source>
</evidence>
<organism evidence="4 5">
    <name type="scientific">Rhodococcus olei</name>
    <dbReference type="NCBI Taxonomy" id="2161675"/>
    <lineage>
        <taxon>Bacteria</taxon>
        <taxon>Bacillati</taxon>
        <taxon>Actinomycetota</taxon>
        <taxon>Actinomycetes</taxon>
        <taxon>Mycobacteriales</taxon>
        <taxon>Nocardiaceae</taxon>
        <taxon>Rhodococcus</taxon>
    </lineage>
</organism>
<reference evidence="5" key="1">
    <citation type="journal article" date="2019" name="Int. J. Syst. Evol. Microbiol.">
        <title>The Global Catalogue of Microorganisms (GCM) 10K type strain sequencing project: providing services to taxonomists for standard genome sequencing and annotation.</title>
        <authorList>
            <consortium name="The Broad Institute Genomics Platform"/>
            <consortium name="The Broad Institute Genome Sequencing Center for Infectious Disease"/>
            <person name="Wu L."/>
            <person name="Ma J."/>
        </authorList>
    </citation>
    <scope>NUCLEOTIDE SEQUENCE [LARGE SCALE GENOMIC DNA]</scope>
    <source>
        <strain evidence="5">JCM 32206</strain>
    </source>
</reference>
<evidence type="ECO:0000313" key="4">
    <source>
        <dbReference type="EMBL" id="GAA4471376.1"/>
    </source>
</evidence>
<sequence>MFRFTGRRVASAVVAAAVLAGGLAAGAGNASAAGSFSGESANTSGSYEDANADPVSFILEAAGAIPGVFVMVGSVVVCGSLVDHGNPCGLGMQPGIG</sequence>
<dbReference type="Proteomes" id="UP001501183">
    <property type="component" value="Unassembled WGS sequence"/>
</dbReference>
<gene>
    <name evidence="4" type="ORF">GCM10023094_01980</name>
</gene>
<evidence type="ECO:0000256" key="3">
    <source>
        <dbReference type="SAM" id="SignalP"/>
    </source>
</evidence>
<keyword evidence="3" id="KW-0732">Signal</keyword>
<feature type="chain" id="PRO_5047010487" description="Secreted protein" evidence="3">
    <location>
        <begin position="33"/>
        <end position="97"/>
    </location>
</feature>
<keyword evidence="2" id="KW-0472">Membrane</keyword>
<proteinExistence type="predicted"/>
<protein>
    <recommendedName>
        <fullName evidence="6">Secreted protein</fullName>
    </recommendedName>
</protein>
<comment type="caution">
    <text evidence="4">The sequence shown here is derived from an EMBL/GenBank/DDBJ whole genome shotgun (WGS) entry which is preliminary data.</text>
</comment>
<accession>A0ABP8NQU1</accession>
<evidence type="ECO:0000256" key="2">
    <source>
        <dbReference type="SAM" id="Phobius"/>
    </source>
</evidence>
<feature type="region of interest" description="Disordered" evidence="1">
    <location>
        <begin position="27"/>
        <end position="47"/>
    </location>
</feature>
<name>A0ABP8NQU1_9NOCA</name>